<dbReference type="GO" id="GO:0005524">
    <property type="term" value="F:ATP binding"/>
    <property type="evidence" value="ECO:0007669"/>
    <property type="project" value="InterPro"/>
</dbReference>
<protein>
    <recommendedName>
        <fullName evidence="8">Protein kinase domain-containing protein</fullName>
    </recommendedName>
</protein>
<dbReference type="GO" id="GO:0016020">
    <property type="term" value="C:membrane"/>
    <property type="evidence" value="ECO:0007669"/>
    <property type="project" value="UniProtKB-SubCell"/>
</dbReference>
<evidence type="ECO:0000313" key="10">
    <source>
        <dbReference type="Proteomes" id="UP000541444"/>
    </source>
</evidence>
<keyword evidence="7" id="KW-0325">Glycoprotein</keyword>
<dbReference type="OrthoDB" id="8891264at2759"/>
<dbReference type="InterPro" id="IPR011009">
    <property type="entry name" value="Kinase-like_dom_sf"/>
</dbReference>
<keyword evidence="2" id="KW-0723">Serine/threonine-protein kinase</keyword>
<keyword evidence="4" id="KW-0732">Signal</keyword>
<organism evidence="9 10">
    <name type="scientific">Kingdonia uniflora</name>
    <dbReference type="NCBI Taxonomy" id="39325"/>
    <lineage>
        <taxon>Eukaryota</taxon>
        <taxon>Viridiplantae</taxon>
        <taxon>Streptophyta</taxon>
        <taxon>Embryophyta</taxon>
        <taxon>Tracheophyta</taxon>
        <taxon>Spermatophyta</taxon>
        <taxon>Magnoliopsida</taxon>
        <taxon>Ranunculales</taxon>
        <taxon>Circaeasteraceae</taxon>
        <taxon>Kingdonia</taxon>
    </lineage>
</organism>
<accession>A0A7J7NWJ7</accession>
<dbReference type="SUPFAM" id="SSF56112">
    <property type="entry name" value="Protein kinase-like (PK-like)"/>
    <property type="match status" value="1"/>
</dbReference>
<dbReference type="AlphaFoldDB" id="A0A7J7NWJ7"/>
<dbReference type="InterPro" id="IPR001245">
    <property type="entry name" value="Ser-Thr/Tyr_kinase_cat_dom"/>
</dbReference>
<keyword evidence="2" id="KW-0808">Transferase</keyword>
<evidence type="ECO:0000256" key="1">
    <source>
        <dbReference type="ARBA" id="ARBA00004479"/>
    </source>
</evidence>
<dbReference type="InterPro" id="IPR000719">
    <property type="entry name" value="Prot_kinase_dom"/>
</dbReference>
<proteinExistence type="predicted"/>
<keyword evidence="10" id="KW-1185">Reference proteome</keyword>
<dbReference type="Proteomes" id="UP000541444">
    <property type="component" value="Unassembled WGS sequence"/>
</dbReference>
<evidence type="ECO:0000256" key="4">
    <source>
        <dbReference type="ARBA" id="ARBA00022729"/>
    </source>
</evidence>
<keyword evidence="6" id="KW-0472">Membrane</keyword>
<dbReference type="EMBL" id="JACGCM010000479">
    <property type="protein sequence ID" value="KAF6171575.1"/>
    <property type="molecule type" value="Genomic_DNA"/>
</dbReference>
<keyword evidence="5" id="KW-1133">Transmembrane helix</keyword>
<keyword evidence="2" id="KW-0418">Kinase</keyword>
<dbReference type="InterPro" id="IPR045874">
    <property type="entry name" value="LRK10/LRL21-25-like"/>
</dbReference>
<evidence type="ECO:0000256" key="3">
    <source>
        <dbReference type="ARBA" id="ARBA00022692"/>
    </source>
</evidence>
<dbReference type="Gene3D" id="1.10.510.10">
    <property type="entry name" value="Transferase(Phosphotransferase) domain 1"/>
    <property type="match status" value="1"/>
</dbReference>
<evidence type="ECO:0000256" key="2">
    <source>
        <dbReference type="ARBA" id="ARBA00022527"/>
    </source>
</evidence>
<evidence type="ECO:0000256" key="6">
    <source>
        <dbReference type="ARBA" id="ARBA00023136"/>
    </source>
</evidence>
<dbReference type="PROSITE" id="PS50011">
    <property type="entry name" value="PROTEIN_KINASE_DOM"/>
    <property type="match status" value="1"/>
</dbReference>
<feature type="domain" description="Protein kinase" evidence="8">
    <location>
        <begin position="1"/>
        <end position="114"/>
    </location>
</feature>
<sequence length="114" mass="12679">MAISSKLMDGQLVAVKVMREYMGSGQDFINEVASISRTSYVNVVGLLGFCFDGSKRALIYEPMSNGSLEKFIQKDQPLETRSNLSWERLFKIIVGGGRGLEYLHHGCNTRNSAL</sequence>
<dbReference type="GO" id="GO:0004674">
    <property type="term" value="F:protein serine/threonine kinase activity"/>
    <property type="evidence" value="ECO:0007669"/>
    <property type="project" value="UniProtKB-KW"/>
</dbReference>
<comment type="caution">
    <text evidence="9">The sequence shown here is derived from an EMBL/GenBank/DDBJ whole genome shotgun (WGS) entry which is preliminary data.</text>
</comment>
<evidence type="ECO:0000256" key="5">
    <source>
        <dbReference type="ARBA" id="ARBA00022989"/>
    </source>
</evidence>
<evidence type="ECO:0000256" key="7">
    <source>
        <dbReference type="ARBA" id="ARBA00023180"/>
    </source>
</evidence>
<gene>
    <name evidence="9" type="ORF">GIB67_018099</name>
</gene>
<evidence type="ECO:0000259" key="8">
    <source>
        <dbReference type="PROSITE" id="PS50011"/>
    </source>
</evidence>
<name>A0A7J7NWJ7_9MAGN</name>
<keyword evidence="3" id="KW-0812">Transmembrane</keyword>
<reference evidence="9 10" key="1">
    <citation type="journal article" date="2020" name="IScience">
        <title>Genome Sequencing of the Endangered Kingdonia uniflora (Circaeasteraceae, Ranunculales) Reveals Potential Mechanisms of Evolutionary Specialization.</title>
        <authorList>
            <person name="Sun Y."/>
            <person name="Deng T."/>
            <person name="Zhang A."/>
            <person name="Moore M.J."/>
            <person name="Landis J.B."/>
            <person name="Lin N."/>
            <person name="Zhang H."/>
            <person name="Zhang X."/>
            <person name="Huang J."/>
            <person name="Zhang X."/>
            <person name="Sun H."/>
            <person name="Wang H."/>
        </authorList>
    </citation>
    <scope>NUCLEOTIDE SEQUENCE [LARGE SCALE GENOMIC DNA]</scope>
    <source>
        <strain evidence="9">TB1705</strain>
        <tissue evidence="9">Leaf</tissue>
    </source>
</reference>
<comment type="subcellular location">
    <subcellularLocation>
        <location evidence="1">Membrane</location>
        <topology evidence="1">Single-pass type I membrane protein</topology>
    </subcellularLocation>
</comment>
<dbReference type="Pfam" id="PF07714">
    <property type="entry name" value="PK_Tyr_Ser-Thr"/>
    <property type="match status" value="1"/>
</dbReference>
<dbReference type="PANTHER" id="PTHR27009">
    <property type="entry name" value="RUST RESISTANCE KINASE LR10-RELATED"/>
    <property type="match status" value="1"/>
</dbReference>
<evidence type="ECO:0000313" key="9">
    <source>
        <dbReference type="EMBL" id="KAF6171575.1"/>
    </source>
</evidence>